<dbReference type="EMBL" id="LAZR01003183">
    <property type="protein sequence ID" value="KKN21056.1"/>
    <property type="molecule type" value="Genomic_DNA"/>
</dbReference>
<gene>
    <name evidence="3" type="ORF">LCGC14_0929340</name>
</gene>
<comment type="caution">
    <text evidence="3">The sequence shown here is derived from an EMBL/GenBank/DDBJ whole genome shotgun (WGS) entry which is preliminary data.</text>
</comment>
<dbReference type="AlphaFoldDB" id="A0A0F9R6X3"/>
<dbReference type="SMART" id="SM00448">
    <property type="entry name" value="REC"/>
    <property type="match status" value="1"/>
</dbReference>
<keyword evidence="1" id="KW-0597">Phosphoprotein</keyword>
<sequence>MNSLIFVVDDDLVLLQNLRSVLEVNNFDVIVAPNGKEALNLMSTIDRVPEIIISDILMPEIDGYDFFKIVSNNPFLNHTPFIFLSGQNKPEDVRFGKMLGVDDYLTKPFKIEDLLAIIAGKISRKKKTKDINEKIEVLLSSLKININPSITEEEKSHVVLLLVFWDDTAGPKLISSFPNDEFTSFSSDKVGQQLFHSIVSLYGYENITKAEGILLNIENYRKNGYIFFDSFPDTDVRGGERRYMLGLVASKINYFDSLKIKEIFVNISSKIKQKEEWDIKQYWEELSTGLSTHFSIK</sequence>
<evidence type="ECO:0000313" key="3">
    <source>
        <dbReference type="EMBL" id="KKN21056.1"/>
    </source>
</evidence>
<evidence type="ECO:0000256" key="1">
    <source>
        <dbReference type="ARBA" id="ARBA00022553"/>
    </source>
</evidence>
<dbReference type="PROSITE" id="PS50110">
    <property type="entry name" value="RESPONSE_REGULATORY"/>
    <property type="match status" value="1"/>
</dbReference>
<dbReference type="GO" id="GO:0000160">
    <property type="term" value="P:phosphorelay signal transduction system"/>
    <property type="evidence" value="ECO:0007669"/>
    <property type="project" value="InterPro"/>
</dbReference>
<proteinExistence type="predicted"/>
<dbReference type="SUPFAM" id="SSF52172">
    <property type="entry name" value="CheY-like"/>
    <property type="match status" value="1"/>
</dbReference>
<dbReference type="PANTHER" id="PTHR44591">
    <property type="entry name" value="STRESS RESPONSE REGULATOR PROTEIN 1"/>
    <property type="match status" value="1"/>
</dbReference>
<evidence type="ECO:0000259" key="2">
    <source>
        <dbReference type="PROSITE" id="PS50110"/>
    </source>
</evidence>
<feature type="domain" description="Response regulatory" evidence="2">
    <location>
        <begin position="4"/>
        <end position="122"/>
    </location>
</feature>
<protein>
    <recommendedName>
        <fullName evidence="2">Response regulatory domain-containing protein</fullName>
    </recommendedName>
</protein>
<dbReference type="InterPro" id="IPR050595">
    <property type="entry name" value="Bact_response_regulator"/>
</dbReference>
<name>A0A0F9R6X3_9ZZZZ</name>
<dbReference type="PANTHER" id="PTHR44591:SF3">
    <property type="entry name" value="RESPONSE REGULATORY DOMAIN-CONTAINING PROTEIN"/>
    <property type="match status" value="1"/>
</dbReference>
<dbReference type="Gene3D" id="3.40.50.2300">
    <property type="match status" value="1"/>
</dbReference>
<accession>A0A0F9R6X3</accession>
<dbReference type="Pfam" id="PF00072">
    <property type="entry name" value="Response_reg"/>
    <property type="match status" value="1"/>
</dbReference>
<dbReference type="InterPro" id="IPR011006">
    <property type="entry name" value="CheY-like_superfamily"/>
</dbReference>
<dbReference type="InterPro" id="IPR001789">
    <property type="entry name" value="Sig_transdc_resp-reg_receiver"/>
</dbReference>
<organism evidence="3">
    <name type="scientific">marine sediment metagenome</name>
    <dbReference type="NCBI Taxonomy" id="412755"/>
    <lineage>
        <taxon>unclassified sequences</taxon>
        <taxon>metagenomes</taxon>
        <taxon>ecological metagenomes</taxon>
    </lineage>
</organism>
<reference evidence="3" key="1">
    <citation type="journal article" date="2015" name="Nature">
        <title>Complex archaea that bridge the gap between prokaryotes and eukaryotes.</title>
        <authorList>
            <person name="Spang A."/>
            <person name="Saw J.H."/>
            <person name="Jorgensen S.L."/>
            <person name="Zaremba-Niedzwiedzka K."/>
            <person name="Martijn J."/>
            <person name="Lind A.E."/>
            <person name="van Eijk R."/>
            <person name="Schleper C."/>
            <person name="Guy L."/>
            <person name="Ettema T.J."/>
        </authorList>
    </citation>
    <scope>NUCLEOTIDE SEQUENCE</scope>
</reference>